<evidence type="ECO:0000313" key="2">
    <source>
        <dbReference type="EMBL" id="ANS67473.1"/>
    </source>
</evidence>
<name>A0A1B1MG31_STRLN</name>
<evidence type="ECO:0000256" key="1">
    <source>
        <dbReference type="SAM" id="MobiDB-lite"/>
    </source>
</evidence>
<sequence length="263" mass="26892">MEALLGAALRVDRVDAEAEQRAVAAFRAARDAGTHRARTRRRDDWRPRERRASRSLRTTLSVVLASLTLGGAAFAAIGTSHPAAGGTDDDRGRPHPSASGSTRPDGSPSPGSRATAVPSDRPATAKDLLAHCRAYDEVGGDGNALQATAWRRLVTAAGGETKVTAYCAERLKDAAAAEKNTGKPASPGKAPEANDGTGTKQNERPTGGDRPADRTGQSGQDDQGDQSGTTGRTGTTGQSGTTGESGSGADKAGPPADAAQEKN</sequence>
<feature type="compositionally biased region" description="Basic and acidic residues" evidence="1">
    <location>
        <begin position="201"/>
        <end position="213"/>
    </location>
</feature>
<evidence type="ECO:0000313" key="3">
    <source>
        <dbReference type="Proteomes" id="UP000092598"/>
    </source>
</evidence>
<proteinExistence type="predicted"/>
<feature type="region of interest" description="Disordered" evidence="1">
    <location>
        <begin position="80"/>
        <end position="121"/>
    </location>
</feature>
<feature type="compositionally biased region" description="Polar residues" evidence="1">
    <location>
        <begin position="98"/>
        <end position="112"/>
    </location>
</feature>
<dbReference type="Proteomes" id="UP000092598">
    <property type="component" value="Chromosome"/>
</dbReference>
<dbReference type="KEGG" id="sls:SLINC_5249"/>
<gene>
    <name evidence="2" type="ORF">SLINC_5249</name>
</gene>
<dbReference type="AlphaFoldDB" id="A0A1B1MG31"/>
<dbReference type="PATRIC" id="fig|1915.4.peg.5821"/>
<feature type="region of interest" description="Disordered" evidence="1">
    <location>
        <begin position="28"/>
        <end position="54"/>
    </location>
</feature>
<feature type="compositionally biased region" description="Basic and acidic residues" evidence="1">
    <location>
        <begin position="41"/>
        <end position="52"/>
    </location>
</feature>
<feature type="compositionally biased region" description="Low complexity" evidence="1">
    <location>
        <begin position="214"/>
        <end position="263"/>
    </location>
</feature>
<organism evidence="2 3">
    <name type="scientific">Streptomyces lincolnensis</name>
    <dbReference type="NCBI Taxonomy" id="1915"/>
    <lineage>
        <taxon>Bacteria</taxon>
        <taxon>Bacillati</taxon>
        <taxon>Actinomycetota</taxon>
        <taxon>Actinomycetes</taxon>
        <taxon>Kitasatosporales</taxon>
        <taxon>Streptomycetaceae</taxon>
        <taxon>Streptomyces</taxon>
    </lineage>
</organism>
<reference evidence="2 3" key="1">
    <citation type="submission" date="2016-07" db="EMBL/GenBank/DDBJ databases">
        <title>Enhancement of antibiotic productionsby engineered nitrateutilization in actinobacteria.</title>
        <authorList>
            <person name="Meng S.C."/>
        </authorList>
    </citation>
    <scope>NUCLEOTIDE SEQUENCE [LARGE SCALE GENOMIC DNA]</scope>
    <source>
        <strain evidence="2 3">NRRL 2936</strain>
    </source>
</reference>
<protein>
    <submittedName>
        <fullName evidence="2">Uncharacterized protein</fullName>
    </submittedName>
</protein>
<dbReference type="EMBL" id="CP016438">
    <property type="protein sequence ID" value="ANS67473.1"/>
    <property type="molecule type" value="Genomic_DNA"/>
</dbReference>
<keyword evidence="3" id="KW-1185">Reference proteome</keyword>
<dbReference type="STRING" id="1915.SLINC_5249"/>
<dbReference type="RefSeq" id="WP_067438334.1">
    <property type="nucleotide sequence ID" value="NZ_JBEZCN010000024.1"/>
</dbReference>
<accession>A0A1B1MG31</accession>
<feature type="region of interest" description="Disordered" evidence="1">
    <location>
        <begin position="177"/>
        <end position="263"/>
    </location>
</feature>